<sequence length="223" mass="24303">MNDFISDLNRLLIFFLPFALGIILHEVAHGYIAWRLGDPTAKNQGRLTLNPIKHVDPMGLAVFVLTALFTGFVFGWAKPVPVDPRYFKNPRQGLMLSSMAGPATNFALALCFAFAFTALYGHAATAPLGSTGAYFLDPLVRICLAGVSVNLVLGVLNLIPIPPLDGSKVVQYFLPRDLALKYLSLERHGFLLLLLLIAFGVVGRFIRFIVEPLFTGVMTLAGA</sequence>
<keyword evidence="16" id="KW-1185">Reference proteome</keyword>
<dbReference type="RefSeq" id="WP_021758987.1">
    <property type="nucleotide sequence ID" value="NC_022444.1"/>
</dbReference>
<keyword evidence="10 13" id="KW-1133">Transmembrane helix</keyword>
<keyword evidence="11" id="KW-0482">Metalloprotease</keyword>
<protein>
    <submittedName>
        <fullName evidence="15">Putative M50 family peptidase</fullName>
    </submittedName>
</protein>
<evidence type="ECO:0000256" key="12">
    <source>
        <dbReference type="ARBA" id="ARBA00023136"/>
    </source>
</evidence>
<evidence type="ECO:0000256" key="10">
    <source>
        <dbReference type="ARBA" id="ARBA00022989"/>
    </source>
</evidence>
<dbReference type="InterPro" id="IPR052348">
    <property type="entry name" value="Metallopeptidase_M50B"/>
</dbReference>
<feature type="transmembrane region" description="Helical" evidence="13">
    <location>
        <begin position="139"/>
        <end position="159"/>
    </location>
</feature>
<dbReference type="EMBL" id="CP006585">
    <property type="protein sequence ID" value="AGW12359.1"/>
    <property type="molecule type" value="Genomic_DNA"/>
</dbReference>
<feature type="domain" description="Peptidase M50" evidence="14">
    <location>
        <begin position="14"/>
        <end position="175"/>
    </location>
</feature>
<evidence type="ECO:0000256" key="8">
    <source>
        <dbReference type="ARBA" id="ARBA00022801"/>
    </source>
</evidence>
<dbReference type="GO" id="GO:0005886">
    <property type="term" value="C:plasma membrane"/>
    <property type="evidence" value="ECO:0007669"/>
    <property type="project" value="UniProtKB-SubCell"/>
</dbReference>
<evidence type="ECO:0000256" key="9">
    <source>
        <dbReference type="ARBA" id="ARBA00022833"/>
    </source>
</evidence>
<dbReference type="CDD" id="cd06158">
    <property type="entry name" value="S2P-M50_like_1"/>
    <property type="match status" value="1"/>
</dbReference>
<keyword evidence="12 13" id="KW-0472">Membrane</keyword>
<dbReference type="AlphaFoldDB" id="T2G849"/>
<keyword evidence="5" id="KW-0645">Protease</keyword>
<feature type="transmembrane region" description="Helical" evidence="13">
    <location>
        <begin position="12"/>
        <end position="34"/>
    </location>
</feature>
<dbReference type="GO" id="GO:0008237">
    <property type="term" value="F:metallopeptidase activity"/>
    <property type="evidence" value="ECO:0007669"/>
    <property type="project" value="UniProtKB-KW"/>
</dbReference>
<reference evidence="16" key="2">
    <citation type="submission" date="2013-07" db="EMBL/GenBank/DDBJ databases">
        <authorList>
            <person name="Morais-Silva F.O."/>
            <person name="Rezende A.M."/>
            <person name="Pimentel C."/>
            <person name="Resende D.M."/>
            <person name="Santos C.I."/>
            <person name="Clemente C."/>
            <person name="de Oliveira L.M."/>
            <person name="da Silva S.M."/>
            <person name="Costa D.A."/>
            <person name="Varela-Raposo A."/>
            <person name="Horacio E.C.A."/>
            <person name="Matos M."/>
            <person name="Flores O."/>
            <person name="Ruiz J.C."/>
            <person name="Rodrigues-Pousada C."/>
        </authorList>
    </citation>
    <scope>NUCLEOTIDE SEQUENCE [LARGE SCALE GENOMIC DNA]</scope>
    <source>
        <strain evidence="16">ATCC 19364 / DSM 1382 / NCIMB 9332 / VKM B-1759</strain>
    </source>
</reference>
<dbReference type="GO" id="GO:0046872">
    <property type="term" value="F:metal ion binding"/>
    <property type="evidence" value="ECO:0007669"/>
    <property type="project" value="UniProtKB-KW"/>
</dbReference>
<feature type="transmembrane region" description="Helical" evidence="13">
    <location>
        <begin position="190"/>
        <end position="210"/>
    </location>
</feature>
<evidence type="ECO:0000256" key="6">
    <source>
        <dbReference type="ARBA" id="ARBA00022692"/>
    </source>
</evidence>
<dbReference type="InterPro" id="IPR008915">
    <property type="entry name" value="Peptidase_M50"/>
</dbReference>
<dbReference type="InterPro" id="IPR044537">
    <property type="entry name" value="Rip2-like"/>
</dbReference>
<keyword evidence="7" id="KW-0479">Metal-binding</keyword>
<evidence type="ECO:0000259" key="14">
    <source>
        <dbReference type="Pfam" id="PF02163"/>
    </source>
</evidence>
<name>T2G849_MEGG1</name>
<evidence type="ECO:0000256" key="3">
    <source>
        <dbReference type="ARBA" id="ARBA00007931"/>
    </source>
</evidence>
<evidence type="ECO:0000256" key="5">
    <source>
        <dbReference type="ARBA" id="ARBA00022670"/>
    </source>
</evidence>
<dbReference type="OrthoDB" id="9800627at2"/>
<dbReference type="PANTHER" id="PTHR35864:SF1">
    <property type="entry name" value="ZINC METALLOPROTEASE YWHC-RELATED"/>
    <property type="match status" value="1"/>
</dbReference>
<comment type="similarity">
    <text evidence="3">Belongs to the peptidase M50B family.</text>
</comment>
<evidence type="ECO:0000256" key="4">
    <source>
        <dbReference type="ARBA" id="ARBA00022475"/>
    </source>
</evidence>
<feature type="transmembrane region" description="Helical" evidence="13">
    <location>
        <begin position="98"/>
        <end position="119"/>
    </location>
</feature>
<evidence type="ECO:0000256" key="13">
    <source>
        <dbReference type="SAM" id="Phobius"/>
    </source>
</evidence>
<proteinExistence type="inferred from homology"/>
<accession>T2G849</accession>
<dbReference type="Proteomes" id="UP000016587">
    <property type="component" value="Chromosome"/>
</dbReference>
<keyword evidence="8" id="KW-0378">Hydrolase</keyword>
<comment type="cofactor">
    <cofactor evidence="1">
        <name>Zn(2+)</name>
        <dbReference type="ChEBI" id="CHEBI:29105"/>
    </cofactor>
</comment>
<evidence type="ECO:0000256" key="7">
    <source>
        <dbReference type="ARBA" id="ARBA00022723"/>
    </source>
</evidence>
<gene>
    <name evidence="15" type="ORF">DGI_0445</name>
</gene>
<keyword evidence="9" id="KW-0862">Zinc</keyword>
<dbReference type="eggNOG" id="COG1994">
    <property type="taxonomic scope" value="Bacteria"/>
</dbReference>
<feature type="transmembrane region" description="Helical" evidence="13">
    <location>
        <begin position="58"/>
        <end position="77"/>
    </location>
</feature>
<evidence type="ECO:0000313" key="16">
    <source>
        <dbReference type="Proteomes" id="UP000016587"/>
    </source>
</evidence>
<evidence type="ECO:0000256" key="2">
    <source>
        <dbReference type="ARBA" id="ARBA00004651"/>
    </source>
</evidence>
<dbReference type="KEGG" id="dgg:DGI_0445"/>
<reference evidence="15 16" key="1">
    <citation type="journal article" date="2013" name="J. Bacteriol.">
        <title>Roles of HynAB and Ech, the only two hydrogenases found in the model sulfate reducer Desulfovibrio gigas.</title>
        <authorList>
            <person name="Morais-Silva F.O."/>
            <person name="Santos C.I."/>
            <person name="Rodrigues R."/>
            <person name="Pereira I.A."/>
            <person name="Rodrigues-Pousada C."/>
        </authorList>
    </citation>
    <scope>NUCLEOTIDE SEQUENCE [LARGE SCALE GENOMIC DNA]</scope>
    <source>
        <strain evidence="16">ATCC 19364 / DSM 1382 / NCIMB 9332 / VKM B-1759</strain>
    </source>
</reference>
<organism evidence="15 16">
    <name type="scientific">Megalodesulfovibrio gigas (strain ATCC 19364 / DSM 1382 / NCIMB 9332 / VKM B-1759)</name>
    <name type="common">Desulfovibrio gigas</name>
    <dbReference type="NCBI Taxonomy" id="1121448"/>
    <lineage>
        <taxon>Bacteria</taxon>
        <taxon>Pseudomonadati</taxon>
        <taxon>Thermodesulfobacteriota</taxon>
        <taxon>Desulfovibrionia</taxon>
        <taxon>Desulfovibrionales</taxon>
        <taxon>Desulfovibrionaceae</taxon>
        <taxon>Megalodesulfovibrio</taxon>
    </lineage>
</organism>
<dbReference type="PATRIC" id="fig|1121448.10.peg.443"/>
<dbReference type="PANTHER" id="PTHR35864">
    <property type="entry name" value="ZINC METALLOPROTEASE MJ0611-RELATED"/>
    <property type="match status" value="1"/>
</dbReference>
<evidence type="ECO:0000313" key="15">
    <source>
        <dbReference type="EMBL" id="AGW12359.1"/>
    </source>
</evidence>
<dbReference type="HOGENOM" id="CLU_086979_1_1_7"/>
<dbReference type="Pfam" id="PF02163">
    <property type="entry name" value="Peptidase_M50"/>
    <property type="match status" value="1"/>
</dbReference>
<dbReference type="GO" id="GO:0006508">
    <property type="term" value="P:proteolysis"/>
    <property type="evidence" value="ECO:0007669"/>
    <property type="project" value="UniProtKB-KW"/>
</dbReference>
<keyword evidence="4" id="KW-1003">Cell membrane</keyword>
<keyword evidence="6 13" id="KW-0812">Transmembrane</keyword>
<dbReference type="STRING" id="1121448.DGI_0445"/>
<evidence type="ECO:0000256" key="11">
    <source>
        <dbReference type="ARBA" id="ARBA00023049"/>
    </source>
</evidence>
<comment type="subcellular location">
    <subcellularLocation>
        <location evidence="2">Cell membrane</location>
        <topology evidence="2">Multi-pass membrane protein</topology>
    </subcellularLocation>
</comment>
<evidence type="ECO:0000256" key="1">
    <source>
        <dbReference type="ARBA" id="ARBA00001947"/>
    </source>
</evidence>